<evidence type="ECO:0000313" key="1">
    <source>
        <dbReference type="EMBL" id="NEU74910.1"/>
    </source>
</evidence>
<organism evidence="1 2">
    <name type="scientific">Hassallia byssoidea VB512170</name>
    <dbReference type="NCBI Taxonomy" id="1304833"/>
    <lineage>
        <taxon>Bacteria</taxon>
        <taxon>Bacillati</taxon>
        <taxon>Cyanobacteriota</taxon>
        <taxon>Cyanophyceae</taxon>
        <taxon>Nostocales</taxon>
        <taxon>Tolypothrichaceae</taxon>
        <taxon>Hassallia</taxon>
    </lineage>
</organism>
<accession>A0A846HE75</accession>
<dbReference type="AlphaFoldDB" id="A0A846HE75"/>
<proteinExistence type="predicted"/>
<name>A0A846HE75_9CYAN</name>
<sequence>MLQARWFQILRALGLEFWLLLPLLGLAFWAASGFVTDKLLNRSLSTDKYLRADIQLAKKAPKTTLSIKAEINKLKGFSTVTVKTANSNLKELKFEFAFTELSQVEMAISQELGLSGEDVRRLVRYEIIEKKM</sequence>
<keyword evidence="2" id="KW-1185">Reference proteome</keyword>
<dbReference type="Proteomes" id="UP000031549">
    <property type="component" value="Unassembled WGS sequence"/>
</dbReference>
<evidence type="ECO:0000313" key="2">
    <source>
        <dbReference type="Proteomes" id="UP000031549"/>
    </source>
</evidence>
<reference evidence="1 2" key="1">
    <citation type="journal article" date="2015" name="Genome Announc.">
        <title>Draft Genome Sequence of Cyanobacterium Hassallia byssoidea Strain VB512170, Isolated from Monuments in India.</title>
        <authorList>
            <person name="Singh D."/>
            <person name="Chandrababunaidu M.M."/>
            <person name="Panda A."/>
            <person name="Sen D."/>
            <person name="Bhattacharyya S."/>
            <person name="Adhikary S.P."/>
            <person name="Tripathy S."/>
        </authorList>
    </citation>
    <scope>NUCLEOTIDE SEQUENCE [LARGE SCALE GENOMIC DNA]</scope>
    <source>
        <strain evidence="1 2">VB512170</strain>
    </source>
</reference>
<dbReference type="RefSeq" id="WP_039738209.1">
    <property type="nucleotide sequence ID" value="NZ_JTCM02000053.1"/>
</dbReference>
<gene>
    <name evidence="1" type="ORF">PI95_020710</name>
</gene>
<protein>
    <submittedName>
        <fullName evidence="1">Uncharacterized protein</fullName>
    </submittedName>
</protein>
<comment type="caution">
    <text evidence="1">The sequence shown here is derived from an EMBL/GenBank/DDBJ whole genome shotgun (WGS) entry which is preliminary data.</text>
</comment>
<dbReference type="EMBL" id="JTCM02000053">
    <property type="protein sequence ID" value="NEU74910.1"/>
    <property type="molecule type" value="Genomic_DNA"/>
</dbReference>